<dbReference type="InterPro" id="IPR017452">
    <property type="entry name" value="GPCR_Rhodpsn_7TM"/>
</dbReference>
<evidence type="ECO:0000256" key="4">
    <source>
        <dbReference type="ARBA" id="ARBA00022989"/>
    </source>
</evidence>
<evidence type="ECO:0000256" key="5">
    <source>
        <dbReference type="ARBA" id="ARBA00023040"/>
    </source>
</evidence>
<keyword evidence="6 10" id="KW-0472">Membrane</keyword>
<dbReference type="GO" id="GO:0005886">
    <property type="term" value="C:plasma membrane"/>
    <property type="evidence" value="ECO:0007669"/>
    <property type="project" value="UniProtKB-SubCell"/>
</dbReference>
<dbReference type="EMBL" id="OW240915">
    <property type="protein sequence ID" value="CAH2285607.1"/>
    <property type="molecule type" value="Genomic_DNA"/>
</dbReference>
<accession>A0AAD1W3R2</accession>
<evidence type="ECO:0000256" key="2">
    <source>
        <dbReference type="ARBA" id="ARBA00022475"/>
    </source>
</evidence>
<feature type="transmembrane region" description="Helical" evidence="10">
    <location>
        <begin position="226"/>
        <end position="253"/>
    </location>
</feature>
<evidence type="ECO:0000256" key="1">
    <source>
        <dbReference type="ARBA" id="ARBA00004651"/>
    </source>
</evidence>
<evidence type="ECO:0000256" key="9">
    <source>
        <dbReference type="RuleBase" id="RU000688"/>
    </source>
</evidence>
<evidence type="ECO:0000256" key="6">
    <source>
        <dbReference type="ARBA" id="ARBA00023136"/>
    </source>
</evidence>
<dbReference type="PANTHER" id="PTHR24249:SF307">
    <property type="entry name" value="TRACE AMINE-ASSOCIATED RECEPTOR 5"/>
    <property type="match status" value="1"/>
</dbReference>
<feature type="transmembrane region" description="Helical" evidence="10">
    <location>
        <begin position="286"/>
        <end position="310"/>
    </location>
</feature>
<evidence type="ECO:0000256" key="10">
    <source>
        <dbReference type="SAM" id="Phobius"/>
    </source>
</evidence>
<proteinExistence type="inferred from homology"/>
<dbReference type="AlphaFoldDB" id="A0AAD1W3R2"/>
<keyword evidence="5 9" id="KW-0297">G-protein coupled receptor</keyword>
<keyword evidence="13" id="KW-1185">Reference proteome</keyword>
<comment type="similarity">
    <text evidence="9">Belongs to the G-protein coupled receptor 1 family.</text>
</comment>
<dbReference type="PANTHER" id="PTHR24249">
    <property type="entry name" value="HISTAMINE RECEPTOR-RELATED G-PROTEIN COUPLED RECEPTOR"/>
    <property type="match status" value="1"/>
</dbReference>
<dbReference type="Pfam" id="PF00001">
    <property type="entry name" value="7tm_1"/>
    <property type="match status" value="1"/>
</dbReference>
<dbReference type="GO" id="GO:0001594">
    <property type="term" value="F:trace-amine receptor activity"/>
    <property type="evidence" value="ECO:0007669"/>
    <property type="project" value="TreeGrafter"/>
</dbReference>
<gene>
    <name evidence="12" type="ORF">PECUL_23A033895</name>
</gene>
<organism evidence="12 13">
    <name type="scientific">Pelobates cultripes</name>
    <name type="common">Western spadefoot toad</name>
    <dbReference type="NCBI Taxonomy" id="61616"/>
    <lineage>
        <taxon>Eukaryota</taxon>
        <taxon>Metazoa</taxon>
        <taxon>Chordata</taxon>
        <taxon>Craniata</taxon>
        <taxon>Vertebrata</taxon>
        <taxon>Euteleostomi</taxon>
        <taxon>Amphibia</taxon>
        <taxon>Batrachia</taxon>
        <taxon>Anura</taxon>
        <taxon>Pelobatoidea</taxon>
        <taxon>Pelobatidae</taxon>
        <taxon>Pelobates</taxon>
    </lineage>
</organism>
<keyword evidence="4 10" id="KW-1133">Transmembrane helix</keyword>
<dbReference type="CDD" id="cd00637">
    <property type="entry name" value="7tm_classA_rhodopsin-like"/>
    <property type="match status" value="1"/>
</dbReference>
<dbReference type="PRINTS" id="PR00237">
    <property type="entry name" value="GPCRRHODOPSN"/>
</dbReference>
<feature type="transmembrane region" description="Helical" evidence="10">
    <location>
        <begin position="47"/>
        <end position="71"/>
    </location>
</feature>
<name>A0AAD1W3R2_PELCU</name>
<protein>
    <submittedName>
        <fullName evidence="12">Beta-2 adrenergic receptor-like</fullName>
    </submittedName>
</protein>
<dbReference type="Proteomes" id="UP001295444">
    <property type="component" value="Chromosome 04"/>
</dbReference>
<dbReference type="InterPro" id="IPR050569">
    <property type="entry name" value="TAAR"/>
</dbReference>
<evidence type="ECO:0000313" key="13">
    <source>
        <dbReference type="Proteomes" id="UP001295444"/>
    </source>
</evidence>
<feature type="transmembrane region" description="Helical" evidence="10">
    <location>
        <begin position="316"/>
        <end position="338"/>
    </location>
</feature>
<sequence length="362" mass="40164">MEYSLRASGKGMSGIRAGDQVDLKDRMLAELNQTNCSACCCSSENRILSVIFMITLSLAILLGNCIILAVFLGTKHYRTAQGYLKTSLAVADLALGILVVPFSVYREITPLFLESPSQEGAHDGMLFYSWHPCYLVGPVFAGCTLVSISTIFLLAIERSVAIFKPLHKEVVITRKRTLLLILLSWLSSFFLAMIPIIFSQGGIVVEYNDCSRMCNYAPAPASSARVWQILLLFPAFDFSLLGATLIINALSLTSIHQYTRRRKLLSGTDQEPLKFSFSDIKAAKTIGALTVAFTVSFTPIAVFVVGNVLGYQWCTFSFFAFWVLASNSCCNVIIYSVCDQRFREGARQLFKSVQCYCKRPSR</sequence>
<reference evidence="12" key="1">
    <citation type="submission" date="2022-03" db="EMBL/GenBank/DDBJ databases">
        <authorList>
            <person name="Alioto T."/>
            <person name="Alioto T."/>
            <person name="Gomez Garrido J."/>
        </authorList>
    </citation>
    <scope>NUCLEOTIDE SEQUENCE</scope>
</reference>
<comment type="subcellular location">
    <subcellularLocation>
        <location evidence="1">Cell membrane</location>
        <topology evidence="1">Multi-pass membrane protein</topology>
    </subcellularLocation>
</comment>
<feature type="transmembrane region" description="Helical" evidence="10">
    <location>
        <begin position="177"/>
        <end position="198"/>
    </location>
</feature>
<feature type="domain" description="G-protein coupled receptors family 1 profile" evidence="11">
    <location>
        <begin position="63"/>
        <end position="335"/>
    </location>
</feature>
<keyword evidence="2" id="KW-1003">Cell membrane</keyword>
<feature type="transmembrane region" description="Helical" evidence="10">
    <location>
        <begin position="83"/>
        <end position="105"/>
    </location>
</feature>
<feature type="transmembrane region" description="Helical" evidence="10">
    <location>
        <begin position="134"/>
        <end position="156"/>
    </location>
</feature>
<keyword evidence="3 9" id="KW-0812">Transmembrane</keyword>
<evidence type="ECO:0000313" key="12">
    <source>
        <dbReference type="EMBL" id="CAH2285607.1"/>
    </source>
</evidence>
<dbReference type="PROSITE" id="PS50262">
    <property type="entry name" value="G_PROTEIN_RECEP_F1_2"/>
    <property type="match status" value="1"/>
</dbReference>
<evidence type="ECO:0000259" key="11">
    <source>
        <dbReference type="PROSITE" id="PS50262"/>
    </source>
</evidence>
<dbReference type="SUPFAM" id="SSF81321">
    <property type="entry name" value="Family A G protein-coupled receptor-like"/>
    <property type="match status" value="1"/>
</dbReference>
<evidence type="ECO:0000256" key="3">
    <source>
        <dbReference type="ARBA" id="ARBA00022692"/>
    </source>
</evidence>
<evidence type="ECO:0000256" key="8">
    <source>
        <dbReference type="ARBA" id="ARBA00023224"/>
    </source>
</evidence>
<dbReference type="Gene3D" id="1.20.1070.10">
    <property type="entry name" value="Rhodopsin 7-helix transmembrane proteins"/>
    <property type="match status" value="1"/>
</dbReference>
<keyword evidence="8 9" id="KW-0807">Transducer</keyword>
<keyword evidence="7 9" id="KW-0675">Receptor</keyword>
<dbReference type="InterPro" id="IPR000276">
    <property type="entry name" value="GPCR_Rhodpsn"/>
</dbReference>
<evidence type="ECO:0000256" key="7">
    <source>
        <dbReference type="ARBA" id="ARBA00023170"/>
    </source>
</evidence>
<dbReference type="PROSITE" id="PS00237">
    <property type="entry name" value="G_PROTEIN_RECEP_F1_1"/>
    <property type="match status" value="1"/>
</dbReference>